<proteinExistence type="predicted"/>
<organism evidence="1 2">
    <name type="scientific">Brevibacillus fulvus</name>
    <dbReference type="NCBI Taxonomy" id="1125967"/>
    <lineage>
        <taxon>Bacteria</taxon>
        <taxon>Bacillati</taxon>
        <taxon>Bacillota</taxon>
        <taxon>Bacilli</taxon>
        <taxon>Bacillales</taxon>
        <taxon>Paenibacillaceae</taxon>
        <taxon>Brevibacillus</taxon>
    </lineage>
</organism>
<gene>
    <name evidence="1" type="ORF">JOD01_000620</name>
</gene>
<name>A0A938XY28_9BACL</name>
<protein>
    <submittedName>
        <fullName evidence="1">Uncharacterized protein</fullName>
    </submittedName>
</protein>
<comment type="caution">
    <text evidence="1">The sequence shown here is derived from an EMBL/GenBank/DDBJ whole genome shotgun (WGS) entry which is preliminary data.</text>
</comment>
<dbReference type="RefSeq" id="WP_204516731.1">
    <property type="nucleotide sequence ID" value="NZ_BAABIN010000009.1"/>
</dbReference>
<evidence type="ECO:0000313" key="1">
    <source>
        <dbReference type="EMBL" id="MBM7589034.1"/>
    </source>
</evidence>
<accession>A0A938XY28</accession>
<sequence>MVSFEKCMFFLPNRFFVQGKEAYVSFNIASIPSDMIVTSMNLQIPLPAHQTDLAILVQEITTGWDESLMAGGYQPQHPLLINQLVSPAGEPEITVHLQHLQEKWRHDSLQNHGVYIQLLSLEPCCFTEEQPPYLLVSTV</sequence>
<evidence type="ECO:0000313" key="2">
    <source>
        <dbReference type="Proteomes" id="UP000717624"/>
    </source>
</evidence>
<dbReference type="EMBL" id="JAFBEB010000001">
    <property type="protein sequence ID" value="MBM7589034.1"/>
    <property type="molecule type" value="Genomic_DNA"/>
</dbReference>
<keyword evidence="2" id="KW-1185">Reference proteome</keyword>
<dbReference type="AlphaFoldDB" id="A0A938XY28"/>
<dbReference type="Proteomes" id="UP000717624">
    <property type="component" value="Unassembled WGS sequence"/>
</dbReference>
<reference evidence="1" key="1">
    <citation type="submission" date="2021-01" db="EMBL/GenBank/DDBJ databases">
        <title>Genomic Encyclopedia of Type Strains, Phase IV (KMG-IV): sequencing the most valuable type-strain genomes for metagenomic binning, comparative biology and taxonomic classification.</title>
        <authorList>
            <person name="Goeker M."/>
        </authorList>
    </citation>
    <scope>NUCLEOTIDE SEQUENCE</scope>
    <source>
        <strain evidence="1">DSM 25523</strain>
    </source>
</reference>